<organism evidence="9 10">
    <name type="scientific">Novymonas esmeraldas</name>
    <dbReference type="NCBI Taxonomy" id="1808958"/>
    <lineage>
        <taxon>Eukaryota</taxon>
        <taxon>Discoba</taxon>
        <taxon>Euglenozoa</taxon>
        <taxon>Kinetoplastea</taxon>
        <taxon>Metakinetoplastina</taxon>
        <taxon>Trypanosomatida</taxon>
        <taxon>Trypanosomatidae</taxon>
        <taxon>Novymonas</taxon>
    </lineage>
</organism>
<dbReference type="Pfam" id="PF04777">
    <property type="entry name" value="Evr1_Alr"/>
    <property type="match status" value="1"/>
</dbReference>
<dbReference type="EC" id="1.8.3.2" evidence="6"/>
<dbReference type="GO" id="GO:0050660">
    <property type="term" value="F:flavin adenine dinucleotide binding"/>
    <property type="evidence" value="ECO:0007669"/>
    <property type="project" value="TreeGrafter"/>
</dbReference>
<dbReference type="PANTHER" id="PTHR12645:SF0">
    <property type="entry name" value="FAD-LINKED SULFHYDRYL OXIDASE ALR"/>
    <property type="match status" value="1"/>
</dbReference>
<evidence type="ECO:0000256" key="2">
    <source>
        <dbReference type="ARBA" id="ARBA00022630"/>
    </source>
</evidence>
<keyword evidence="2 6" id="KW-0285">Flavoprotein</keyword>
<evidence type="ECO:0000256" key="5">
    <source>
        <dbReference type="ARBA" id="ARBA00023157"/>
    </source>
</evidence>
<comment type="caution">
    <text evidence="9">The sequence shown here is derived from an EMBL/GenBank/DDBJ whole genome shotgun (WGS) entry which is preliminary data.</text>
</comment>
<reference evidence="9 10" key="1">
    <citation type="journal article" date="2021" name="MBio">
        <title>A New Model Trypanosomatid, Novymonas esmeraldas: Genomic Perception of Its 'Candidatus Pandoraea novymonadis' Endosymbiont.</title>
        <authorList>
            <person name="Zakharova A."/>
            <person name="Saura A."/>
            <person name="Butenko A."/>
            <person name="Podesvova L."/>
            <person name="Warmusova S."/>
            <person name="Kostygov A.Y."/>
            <person name="Nenarokova A."/>
            <person name="Lukes J."/>
            <person name="Opperdoes F.R."/>
            <person name="Yurchenko V."/>
        </authorList>
    </citation>
    <scope>NUCLEOTIDE SEQUENCE [LARGE SCALE GENOMIC DNA]</scope>
    <source>
        <strain evidence="9 10">E262AT.01</strain>
    </source>
</reference>
<sequence length="319" mass="34266">MSTDSESQERLTTIPGECPTPMELGASGWNILHSSAAVYPYKPSATQQTAMTNFIEAWAHVYACSWCAYHMRTYVRDHPPDVRDKLTISRYVCEMHNEVSARLGNDVFDCSPDVVLRRWHPGYPNTMDDTPTVEEQLAAAARETAAAAAAKRRQQAEEERRFSDFGLNTRRAAAPPEAAAWRDGAAAAAPAKAAGSGGGGGVWKWWFFGKPAFSATPDASATADAATTAPPPQQQQQQSHPTSGAAAAAALRPSGNGGVGAVRHGWNTTTTTTVTVPETVVMPTPSHGKAADDETDVEAVLARLKRCQVYCPENDSHKR</sequence>
<evidence type="ECO:0000256" key="3">
    <source>
        <dbReference type="ARBA" id="ARBA00022827"/>
    </source>
</evidence>
<evidence type="ECO:0000256" key="6">
    <source>
        <dbReference type="RuleBase" id="RU371123"/>
    </source>
</evidence>
<dbReference type="Gene3D" id="1.20.120.310">
    <property type="entry name" value="ERV/ALR sulfhydryl oxidase domain"/>
    <property type="match status" value="1"/>
</dbReference>
<dbReference type="InterPro" id="IPR039799">
    <property type="entry name" value="ALR/ERV"/>
</dbReference>
<feature type="compositionally biased region" description="Low complexity" evidence="7">
    <location>
        <begin position="217"/>
        <end position="250"/>
    </location>
</feature>
<evidence type="ECO:0000259" key="8">
    <source>
        <dbReference type="PROSITE" id="PS51324"/>
    </source>
</evidence>
<feature type="domain" description="ERV/ALR sulfhydryl oxidase" evidence="8">
    <location>
        <begin position="17"/>
        <end position="119"/>
    </location>
</feature>
<dbReference type="AlphaFoldDB" id="A0AAW0EPH9"/>
<feature type="region of interest" description="Disordered" evidence="7">
    <location>
        <begin position="217"/>
        <end position="265"/>
    </location>
</feature>
<dbReference type="EMBL" id="JAECZO010000068">
    <property type="protein sequence ID" value="KAK7196075.1"/>
    <property type="molecule type" value="Genomic_DNA"/>
</dbReference>
<comment type="cofactor">
    <cofactor evidence="1 6">
        <name>FAD</name>
        <dbReference type="ChEBI" id="CHEBI:57692"/>
    </cofactor>
</comment>
<proteinExistence type="predicted"/>
<keyword evidence="5" id="KW-1015">Disulfide bond</keyword>
<dbReference type="InterPro" id="IPR017905">
    <property type="entry name" value="ERV/ALR_sulphydryl_oxidase"/>
</dbReference>
<evidence type="ECO:0000256" key="4">
    <source>
        <dbReference type="ARBA" id="ARBA00023002"/>
    </source>
</evidence>
<protein>
    <recommendedName>
        <fullName evidence="6">Sulfhydryl oxidase</fullName>
        <ecNumber evidence="6">1.8.3.2</ecNumber>
    </recommendedName>
</protein>
<gene>
    <name evidence="9" type="ORF">NESM_000541700</name>
</gene>
<dbReference type="Proteomes" id="UP001430356">
    <property type="component" value="Unassembled WGS sequence"/>
</dbReference>
<dbReference type="GO" id="GO:0016971">
    <property type="term" value="F:flavin-dependent sulfhydryl oxidase activity"/>
    <property type="evidence" value="ECO:0007669"/>
    <property type="project" value="InterPro"/>
</dbReference>
<dbReference type="PROSITE" id="PS51324">
    <property type="entry name" value="ERV_ALR"/>
    <property type="match status" value="1"/>
</dbReference>
<evidence type="ECO:0000256" key="1">
    <source>
        <dbReference type="ARBA" id="ARBA00001974"/>
    </source>
</evidence>
<evidence type="ECO:0000313" key="10">
    <source>
        <dbReference type="Proteomes" id="UP001430356"/>
    </source>
</evidence>
<dbReference type="FunFam" id="1.20.120.310:FF:000008">
    <property type="entry name" value="Sulfhydryl oxidase"/>
    <property type="match status" value="1"/>
</dbReference>
<accession>A0AAW0EPH9</accession>
<dbReference type="InterPro" id="IPR036774">
    <property type="entry name" value="ERV/ALR_sulphydryl_oxid_sf"/>
</dbReference>
<comment type="catalytic activity">
    <reaction evidence="6">
        <text>2 R'C(R)SH + O2 = R'C(R)S-S(R)CR' + H2O2</text>
        <dbReference type="Rhea" id="RHEA:17357"/>
        <dbReference type="ChEBI" id="CHEBI:15379"/>
        <dbReference type="ChEBI" id="CHEBI:16240"/>
        <dbReference type="ChEBI" id="CHEBI:16520"/>
        <dbReference type="ChEBI" id="CHEBI:17412"/>
        <dbReference type="EC" id="1.8.3.2"/>
    </reaction>
</comment>
<name>A0AAW0EPH9_9TRYP</name>
<dbReference type="GO" id="GO:0005739">
    <property type="term" value="C:mitochondrion"/>
    <property type="evidence" value="ECO:0007669"/>
    <property type="project" value="TreeGrafter"/>
</dbReference>
<dbReference type="PANTHER" id="PTHR12645">
    <property type="entry name" value="ALR/ERV"/>
    <property type="match status" value="1"/>
</dbReference>
<evidence type="ECO:0000313" key="9">
    <source>
        <dbReference type="EMBL" id="KAK7196075.1"/>
    </source>
</evidence>
<keyword evidence="10" id="KW-1185">Reference proteome</keyword>
<keyword evidence="4 6" id="KW-0560">Oxidoreductase</keyword>
<dbReference type="SUPFAM" id="SSF69000">
    <property type="entry name" value="FAD-dependent thiol oxidase"/>
    <property type="match status" value="1"/>
</dbReference>
<keyword evidence="3 6" id="KW-0274">FAD</keyword>
<evidence type="ECO:0000256" key="7">
    <source>
        <dbReference type="SAM" id="MobiDB-lite"/>
    </source>
</evidence>